<accession>A0A409XA80</accession>
<proteinExistence type="predicted"/>
<comment type="caution">
    <text evidence="1">The sequence shown here is derived from an EMBL/GenBank/DDBJ whole genome shotgun (WGS) entry which is preliminary data.</text>
</comment>
<sequence>MSETVAVAWLKDKYPKHQEDVDRELKAAHTAMGNLKLQLKRRYQRDRPYTLVFTCSFHYSPLKKAGQK</sequence>
<dbReference type="AlphaFoldDB" id="A0A409XA80"/>
<evidence type="ECO:0000313" key="1">
    <source>
        <dbReference type="EMBL" id="PPQ87630.1"/>
    </source>
</evidence>
<reference evidence="1 2" key="1">
    <citation type="journal article" date="2018" name="Evol. Lett.">
        <title>Horizontal gene cluster transfer increased hallucinogenic mushroom diversity.</title>
        <authorList>
            <person name="Reynolds H.T."/>
            <person name="Vijayakumar V."/>
            <person name="Gluck-Thaler E."/>
            <person name="Korotkin H.B."/>
            <person name="Matheny P.B."/>
            <person name="Slot J.C."/>
        </authorList>
    </citation>
    <scope>NUCLEOTIDE SEQUENCE [LARGE SCALE GENOMIC DNA]</scope>
    <source>
        <strain evidence="1 2">SRW20</strain>
    </source>
</reference>
<dbReference type="Proteomes" id="UP000284706">
    <property type="component" value="Unassembled WGS sequence"/>
</dbReference>
<gene>
    <name evidence="1" type="ORF">CVT26_006511</name>
</gene>
<feature type="non-terminal residue" evidence="1">
    <location>
        <position position="68"/>
    </location>
</feature>
<name>A0A409XA80_9AGAR</name>
<dbReference type="InParanoid" id="A0A409XA80"/>
<dbReference type="EMBL" id="NHYE01003807">
    <property type="protein sequence ID" value="PPQ87630.1"/>
    <property type="molecule type" value="Genomic_DNA"/>
</dbReference>
<evidence type="ECO:0000313" key="2">
    <source>
        <dbReference type="Proteomes" id="UP000284706"/>
    </source>
</evidence>
<protein>
    <submittedName>
        <fullName evidence="1">Uncharacterized protein</fullName>
    </submittedName>
</protein>
<organism evidence="1 2">
    <name type="scientific">Gymnopilus dilepis</name>
    <dbReference type="NCBI Taxonomy" id="231916"/>
    <lineage>
        <taxon>Eukaryota</taxon>
        <taxon>Fungi</taxon>
        <taxon>Dikarya</taxon>
        <taxon>Basidiomycota</taxon>
        <taxon>Agaricomycotina</taxon>
        <taxon>Agaricomycetes</taxon>
        <taxon>Agaricomycetidae</taxon>
        <taxon>Agaricales</taxon>
        <taxon>Agaricineae</taxon>
        <taxon>Hymenogastraceae</taxon>
        <taxon>Gymnopilus</taxon>
    </lineage>
</organism>
<keyword evidence="2" id="KW-1185">Reference proteome</keyword>